<name>A0A5R8NE56_9NOCA</name>
<organism evidence="3 4">
    <name type="scientific">Nocardia cyriacigeorgica</name>
    <dbReference type="NCBI Taxonomy" id="135487"/>
    <lineage>
        <taxon>Bacteria</taxon>
        <taxon>Bacillati</taxon>
        <taxon>Actinomycetota</taxon>
        <taxon>Actinomycetes</taxon>
        <taxon>Mycobacteriales</taxon>
        <taxon>Nocardiaceae</taxon>
        <taxon>Nocardia</taxon>
    </lineage>
</organism>
<dbReference type="EMBL" id="VBUT01000011">
    <property type="protein sequence ID" value="TLF73886.1"/>
    <property type="molecule type" value="Genomic_DNA"/>
</dbReference>
<feature type="compositionally biased region" description="Polar residues" evidence="1">
    <location>
        <begin position="924"/>
        <end position="934"/>
    </location>
</feature>
<feature type="transmembrane region" description="Helical" evidence="2">
    <location>
        <begin position="398"/>
        <end position="419"/>
    </location>
</feature>
<keyword evidence="2" id="KW-0812">Transmembrane</keyword>
<dbReference type="AlphaFoldDB" id="A0A5R8NE56"/>
<accession>A0A5R8NE56</accession>
<evidence type="ECO:0000313" key="3">
    <source>
        <dbReference type="EMBL" id="TLF73886.1"/>
    </source>
</evidence>
<dbReference type="Proteomes" id="UP000306378">
    <property type="component" value="Unassembled WGS sequence"/>
</dbReference>
<evidence type="ECO:0000256" key="1">
    <source>
        <dbReference type="SAM" id="MobiDB-lite"/>
    </source>
</evidence>
<dbReference type="RefSeq" id="WP_138451428.1">
    <property type="nucleotide sequence ID" value="NZ_VBUT01000011.1"/>
</dbReference>
<sequence>MANQDEVVAFLRLLRGLMVPDERPRILRTLLRRRRPLPPPMVCLVADEPTPLLEQTYEWLGRSSSRAAPRAYVDVASLPSPALTPDTASATRFDGEESAENCLPVLEALSRRFISDNTAMGPIEFPRYHAADWLTRQRAAGAPIDAAELRGRLPRLLRIGRRDPETNPPPFGALGATIERIALAIWAIVPMVRLWLWVSGIVPGVSREPRWFMRQRYLAPELSDSFLGFALRLTEQGRERENHEQIAKLLVHAFLSDLGDAYRRRLLRPSSWRRTAYPVALLDGVAGGSQGADLLRWINDIRNETGRFDPLVVVAAVDRTPSDDEPASLRDLGRTTGAARDPLRRWRDTIEVRRRNREATAWYLPLRMPDRDDGAAGELGENHLARPPAPPWAARRSVVAAFALVPVVALVAAAAVYVYPRTAVGCSAWPFWSGVGVAVRDGECVGYSDNARQVFADDPELSEMQREVFRQNAIADRIRRANPNRPVVALVYFAGLTYADRNMRYPHAQVEELAGLVLRQRGANAQSSEAEPLLRIIIANGGSGMRQASWVVDHLLSDLIRDDPDVLGVIGLDRSNAETRRAIARLGDLGVPTFATTLSADGLDEVSPTYFQAAPSNRVQARLVGDYVAGARYPAGTPRAGQPRYDRVTVFHPENPDDVYVHTLVADVLDELGARGIPADAFSWSRQQELYGFPPPCADSGPGAGDLLFFAGRNNDFGAFVNAVTRECHATESPPILGNDAVTRFIADPVGRQAIPAGLSIRYVAKGVPVMLAGPGCVRGRGVLGEERVGLEFQDLCASLAELIEDLDLYRTPWPGDRTGLSYDVAGAFLQAVRANRARPEQSTGEIVLSRTAIALELRGADYTGITGVLRLTDSRVAEDATIGVLMAEDLSSDEVAPRCLLMYGAPIGDTSGRGPEGCPVGTHSPTETWQPPP</sequence>
<reference evidence="3 4" key="1">
    <citation type="submission" date="2019-05" db="EMBL/GenBank/DDBJ databases">
        <title>Genomes sequences of two Nocardia cyriacigeorgica environmental isolates, type strains Nocardia asteroides ATCC 19247 and Nocardia cyriacigeorgica DSM 44484.</title>
        <authorList>
            <person name="Vautrin F."/>
            <person name="Bergeron E."/>
            <person name="Dubost A."/>
            <person name="Abrouk D."/>
            <person name="Rodriguez Nava V."/>
            <person name="Pujic P."/>
        </authorList>
    </citation>
    <scope>NUCLEOTIDE SEQUENCE [LARGE SCALE GENOMIC DNA]</scope>
    <source>
        <strain evidence="3 4">EML 446</strain>
    </source>
</reference>
<feature type="transmembrane region" description="Helical" evidence="2">
    <location>
        <begin position="183"/>
        <end position="206"/>
    </location>
</feature>
<proteinExistence type="predicted"/>
<evidence type="ECO:0000256" key="2">
    <source>
        <dbReference type="SAM" id="Phobius"/>
    </source>
</evidence>
<dbReference type="InterPro" id="IPR028082">
    <property type="entry name" value="Peripla_BP_I"/>
</dbReference>
<keyword evidence="2" id="KW-1133">Transmembrane helix</keyword>
<evidence type="ECO:0000313" key="4">
    <source>
        <dbReference type="Proteomes" id="UP000306378"/>
    </source>
</evidence>
<feature type="region of interest" description="Disordered" evidence="1">
    <location>
        <begin position="912"/>
        <end position="934"/>
    </location>
</feature>
<gene>
    <name evidence="3" type="ORF">FEK34_24400</name>
</gene>
<keyword evidence="2" id="KW-0472">Membrane</keyword>
<dbReference type="SUPFAM" id="SSF53822">
    <property type="entry name" value="Periplasmic binding protein-like I"/>
    <property type="match status" value="1"/>
</dbReference>
<protein>
    <submittedName>
        <fullName evidence="3">Uncharacterized protein</fullName>
    </submittedName>
</protein>
<comment type="caution">
    <text evidence="3">The sequence shown here is derived from an EMBL/GenBank/DDBJ whole genome shotgun (WGS) entry which is preliminary data.</text>
</comment>
<dbReference type="Gene3D" id="3.40.50.2300">
    <property type="match status" value="1"/>
</dbReference>